<dbReference type="InterPro" id="IPR053374">
    <property type="entry name" value="TCP-1_chaperonin"/>
</dbReference>
<dbReference type="GO" id="GO:0140662">
    <property type="term" value="F:ATP-dependent protein folding chaperone"/>
    <property type="evidence" value="ECO:0007669"/>
    <property type="project" value="InterPro"/>
</dbReference>
<dbReference type="GO" id="GO:0016887">
    <property type="term" value="F:ATP hydrolysis activity"/>
    <property type="evidence" value="ECO:0007669"/>
    <property type="project" value="InterPro"/>
</dbReference>
<dbReference type="NCBIfam" id="TIGR02340">
    <property type="entry name" value="chap_CCT_alpha"/>
    <property type="match status" value="1"/>
</dbReference>
<dbReference type="GO" id="GO:0051082">
    <property type="term" value="F:unfolded protein binding"/>
    <property type="evidence" value="ECO:0007669"/>
    <property type="project" value="InterPro"/>
</dbReference>
<evidence type="ECO:0000256" key="2">
    <source>
        <dbReference type="ARBA" id="ARBA00008020"/>
    </source>
</evidence>
<evidence type="ECO:0000256" key="6">
    <source>
        <dbReference type="ARBA" id="ARBA00022840"/>
    </source>
</evidence>
<evidence type="ECO:0000256" key="9">
    <source>
        <dbReference type="RuleBase" id="RU004187"/>
    </source>
</evidence>
<dbReference type="EMBL" id="JI170196">
    <property type="protein sequence ID" value="ADY44385.1"/>
    <property type="molecule type" value="mRNA"/>
</dbReference>
<dbReference type="CDD" id="cd03335">
    <property type="entry name" value="TCP1_alpha"/>
    <property type="match status" value="1"/>
</dbReference>
<dbReference type="NCBIfam" id="NF041083">
    <property type="entry name" value="thermosome_beta"/>
    <property type="match status" value="1"/>
</dbReference>
<dbReference type="SUPFAM" id="SSF52029">
    <property type="entry name" value="GroEL apical domain-like"/>
    <property type="match status" value="1"/>
</dbReference>
<dbReference type="AlphaFoldDB" id="F1L2N1"/>
<evidence type="ECO:0000256" key="4">
    <source>
        <dbReference type="ARBA" id="ARBA00022490"/>
    </source>
</evidence>
<dbReference type="GO" id="GO:0005737">
    <property type="term" value="C:cytoplasm"/>
    <property type="evidence" value="ECO:0007669"/>
    <property type="project" value="UniProtKB-SubCell"/>
</dbReference>
<dbReference type="SUPFAM" id="SSF54849">
    <property type="entry name" value="GroEL-intermediate domain like"/>
    <property type="match status" value="1"/>
</dbReference>
<keyword evidence="6 9" id="KW-0067">ATP-binding</keyword>
<dbReference type="InterPro" id="IPR012715">
    <property type="entry name" value="Chap_CCT_alpha"/>
</dbReference>
<proteinExistence type="evidence at transcript level"/>
<evidence type="ECO:0000256" key="5">
    <source>
        <dbReference type="ARBA" id="ARBA00022741"/>
    </source>
</evidence>
<comment type="similarity">
    <text evidence="2 9">Belongs to the TCP-1 chaperonin family.</text>
</comment>
<dbReference type="Pfam" id="PF00118">
    <property type="entry name" value="Cpn60_TCP1"/>
    <property type="match status" value="1"/>
</dbReference>
<name>F1L2N1_ASCSU</name>
<dbReference type="InterPro" id="IPR027409">
    <property type="entry name" value="GroEL-like_apical_dom_sf"/>
</dbReference>
<evidence type="ECO:0000313" key="10">
    <source>
        <dbReference type="EMBL" id="ADY44385.1"/>
    </source>
</evidence>
<keyword evidence="5 9" id="KW-0547">Nucleotide-binding</keyword>
<dbReference type="InterPro" id="IPR027413">
    <property type="entry name" value="GROEL-like_equatorial_sf"/>
</dbReference>
<dbReference type="PROSITE" id="PS00751">
    <property type="entry name" value="TCP1_2"/>
    <property type="match status" value="1"/>
</dbReference>
<evidence type="ECO:0000256" key="8">
    <source>
        <dbReference type="ARBA" id="ARBA00030049"/>
    </source>
</evidence>
<dbReference type="NCBIfam" id="NF041082">
    <property type="entry name" value="thermosome_alpha"/>
    <property type="match status" value="1"/>
</dbReference>
<dbReference type="PANTHER" id="PTHR11353">
    <property type="entry name" value="CHAPERONIN"/>
    <property type="match status" value="1"/>
</dbReference>
<dbReference type="InterPro" id="IPR002194">
    <property type="entry name" value="Chaperonin_TCP-1_CS"/>
</dbReference>
<dbReference type="Gene3D" id="1.10.560.10">
    <property type="entry name" value="GroEL-like equatorial domain"/>
    <property type="match status" value="1"/>
</dbReference>
<dbReference type="PRINTS" id="PR00304">
    <property type="entry name" value="TCOMPLEXTCP1"/>
</dbReference>
<dbReference type="InterPro" id="IPR054827">
    <property type="entry name" value="thermosome_alpha"/>
</dbReference>
<dbReference type="FunFam" id="3.50.7.10:FF:000009">
    <property type="entry name" value="T-complex protein 1 subunit alpha"/>
    <property type="match status" value="1"/>
</dbReference>
<organism evidence="10">
    <name type="scientific">Ascaris suum</name>
    <name type="common">Pig roundworm</name>
    <name type="synonym">Ascaris lumbricoides</name>
    <dbReference type="NCBI Taxonomy" id="6253"/>
    <lineage>
        <taxon>Eukaryota</taxon>
        <taxon>Metazoa</taxon>
        <taxon>Ecdysozoa</taxon>
        <taxon>Nematoda</taxon>
        <taxon>Chromadorea</taxon>
        <taxon>Rhabditida</taxon>
        <taxon>Spirurina</taxon>
        <taxon>Ascaridomorpha</taxon>
        <taxon>Ascaridoidea</taxon>
        <taxon>Ascarididae</taxon>
        <taxon>Ascaris</taxon>
    </lineage>
</organism>
<sequence length="554" mass="59741">MASAGDSLLALTGKRTSGQSIRTQNVMAAAAIANIVKSSLGPVGLDKMLVDDVGDVIVTNDGATILKQLEVEHPAAKVLVELAQLQDEEVGDGTTSVVIVAAELLKAADELVKHKLHPTTVINGYRLACKEAVRYMQENLSFGVEELGRSSLIGAAQTAMSSKLIGPDAEFFGEMVVDAAELIKVTDSQGKISYPIKAVNILKAHGRSVRESQLIRGYALNCTIASQAMPRFIKNPKIACLDFSLQKTKMHLGISVVVDDPTKLEAIRREEYEITKRRVDKILKAGANVVLTTGGIDDLCLKQFVEAGAMAVRRCKKLDLKRIAKATGAKLTSSMATLEGDEAFEPSLLGSADEVVQERISDDELILIKGPKARTSSSIILRGANDVMLDEMERSVHDALCVVQRVLESKKLVAGGGAVEAALNVYLEAFATTLSSREQLSVAEFANALLIIPKTLAANAAKDSTELVAKLRAYQNKAQQNKELTHLKWAGLDLEEGEIRDNKEAGVLEPLMSKVKSLKFATEAAITILRIDDLIKLDKPQKQTSQDDEEGCLS</sequence>
<dbReference type="InterPro" id="IPR027410">
    <property type="entry name" value="TCP-1-like_intermed_sf"/>
</dbReference>
<dbReference type="PROSITE" id="PS00995">
    <property type="entry name" value="TCP1_3"/>
    <property type="match status" value="1"/>
</dbReference>
<dbReference type="FunFam" id="1.10.560.10:FF:000070">
    <property type="entry name" value="Uncharacterized protein"/>
    <property type="match status" value="1"/>
</dbReference>
<dbReference type="SUPFAM" id="SSF48592">
    <property type="entry name" value="GroEL equatorial domain-like"/>
    <property type="match status" value="1"/>
</dbReference>
<dbReference type="Gene3D" id="3.30.260.10">
    <property type="entry name" value="TCP-1-like chaperonin intermediate domain"/>
    <property type="match status" value="1"/>
</dbReference>
<dbReference type="GO" id="GO:0005524">
    <property type="term" value="F:ATP binding"/>
    <property type="evidence" value="ECO:0007669"/>
    <property type="project" value="UniProtKB-KW"/>
</dbReference>
<keyword evidence="7 9" id="KW-0143">Chaperone</keyword>
<dbReference type="InterPro" id="IPR002423">
    <property type="entry name" value="Cpn60/GroEL/TCP-1"/>
</dbReference>
<protein>
    <recommendedName>
        <fullName evidence="3">T-complex protein 1 subunit alpha</fullName>
    </recommendedName>
    <alternativeName>
        <fullName evidence="8">CCT-alpha</fullName>
    </alternativeName>
</protein>
<reference evidence="10" key="1">
    <citation type="journal article" date="2011" name="Genome Res.">
        <title>Deep small RNA sequencing from the nematode Ascaris reveals conservation, functional diversification, and novel developmental profiles.</title>
        <authorList>
            <person name="Wang J."/>
            <person name="Czech B."/>
            <person name="Crunk A."/>
            <person name="Wallace A."/>
            <person name="Mitreva M."/>
            <person name="Hannon G.J."/>
            <person name="Davis R.E."/>
        </authorList>
    </citation>
    <scope>NUCLEOTIDE SEQUENCE</scope>
</reference>
<comment type="subcellular location">
    <subcellularLocation>
        <location evidence="1">Cytoplasm</location>
    </subcellularLocation>
</comment>
<evidence type="ECO:0000256" key="3">
    <source>
        <dbReference type="ARBA" id="ARBA00014424"/>
    </source>
</evidence>
<accession>F1L2N1</accession>
<dbReference type="PROSITE" id="PS00750">
    <property type="entry name" value="TCP1_1"/>
    <property type="match status" value="1"/>
</dbReference>
<dbReference type="Gene3D" id="3.50.7.10">
    <property type="entry name" value="GroEL"/>
    <property type="match status" value="1"/>
</dbReference>
<evidence type="ECO:0000256" key="7">
    <source>
        <dbReference type="ARBA" id="ARBA00023186"/>
    </source>
</evidence>
<keyword evidence="4" id="KW-0963">Cytoplasm</keyword>
<evidence type="ECO:0000256" key="1">
    <source>
        <dbReference type="ARBA" id="ARBA00004496"/>
    </source>
</evidence>
<dbReference type="InterPro" id="IPR017998">
    <property type="entry name" value="Chaperone_TCP-1"/>
</dbReference>